<gene>
    <name evidence="1" type="ORF">DASC09_045490</name>
</gene>
<dbReference type="Pfam" id="PF05176">
    <property type="entry name" value="ATP-synt_10"/>
    <property type="match status" value="1"/>
</dbReference>
<dbReference type="PANTHER" id="PTHR28106:SF1">
    <property type="entry name" value="MITOCHONDRIAL ATPASE COMPLEX SUBUNIT ATP10"/>
    <property type="match status" value="1"/>
</dbReference>
<dbReference type="InterPro" id="IPR007849">
    <property type="entry name" value="ATP10"/>
</dbReference>
<dbReference type="PANTHER" id="PTHR28106">
    <property type="entry name" value="MITOCHONDRIAL ATPASE COMPLEX SUBUNIT ATP10"/>
    <property type="match status" value="1"/>
</dbReference>
<dbReference type="GO" id="GO:0033615">
    <property type="term" value="P:mitochondrial proton-transporting ATP synthase complex assembly"/>
    <property type="evidence" value="ECO:0007669"/>
    <property type="project" value="TreeGrafter"/>
</dbReference>
<organism evidence="1 2">
    <name type="scientific">Saccharomycopsis crataegensis</name>
    <dbReference type="NCBI Taxonomy" id="43959"/>
    <lineage>
        <taxon>Eukaryota</taxon>
        <taxon>Fungi</taxon>
        <taxon>Dikarya</taxon>
        <taxon>Ascomycota</taxon>
        <taxon>Saccharomycotina</taxon>
        <taxon>Saccharomycetes</taxon>
        <taxon>Saccharomycopsidaceae</taxon>
        <taxon>Saccharomycopsis</taxon>
    </lineage>
</organism>
<dbReference type="Proteomes" id="UP001360560">
    <property type="component" value="Unassembled WGS sequence"/>
</dbReference>
<reference evidence="1 2" key="1">
    <citation type="journal article" date="2023" name="Elife">
        <title>Identification of key yeast species and microbe-microbe interactions impacting larval growth of Drosophila in the wild.</title>
        <authorList>
            <person name="Mure A."/>
            <person name="Sugiura Y."/>
            <person name="Maeda R."/>
            <person name="Honda K."/>
            <person name="Sakurai N."/>
            <person name="Takahashi Y."/>
            <person name="Watada M."/>
            <person name="Katoh T."/>
            <person name="Gotoh A."/>
            <person name="Gotoh Y."/>
            <person name="Taniguchi I."/>
            <person name="Nakamura K."/>
            <person name="Hayashi T."/>
            <person name="Katayama T."/>
            <person name="Uemura T."/>
            <person name="Hattori Y."/>
        </authorList>
    </citation>
    <scope>NUCLEOTIDE SEQUENCE [LARGE SCALE GENOMIC DNA]</scope>
    <source>
        <strain evidence="1 2">SC-9</strain>
    </source>
</reference>
<accession>A0AAV5QR54</accession>
<name>A0AAV5QR54_9ASCO</name>
<dbReference type="GeneID" id="90075199"/>
<keyword evidence="2" id="KW-1185">Reference proteome</keyword>
<sequence>MSKSLSRPSSMNVTNMISRRCFSTTMQPGLLKALGSTLKNTSPKNFEKKEVIKPVGQAQKPSSTDGIDTRSFKQRRTDWMNNDNRLKRKENLEKEFATSGMYDMFIFRKTGGKVFISPRSYFKKEKSLYFPNFIADENLEKGKNISTYDVFTNSGANDKFSIVRIFTTAIGQNFTKKYFDINKFSDLSLKNKEASDGAKNYLQSNETFQQLKTNYPNLQIVNVTLYDNFFKKWIFKTFASKAIKKNVSDPEYLKNFLILNKKYIDVPTKESINYLNGITGYIYIIDNEGKIRWLSCGDPEESDIQTLWKTVQGLQLEVGKKTSTKIF</sequence>
<comment type="caution">
    <text evidence="1">The sequence shown here is derived from an EMBL/GenBank/DDBJ whole genome shotgun (WGS) entry which is preliminary data.</text>
</comment>
<evidence type="ECO:0000313" key="1">
    <source>
        <dbReference type="EMBL" id="GMM37224.1"/>
    </source>
</evidence>
<dbReference type="RefSeq" id="XP_064854220.1">
    <property type="nucleotide sequence ID" value="XM_064998148.1"/>
</dbReference>
<dbReference type="AlphaFoldDB" id="A0AAV5QR54"/>
<proteinExistence type="predicted"/>
<dbReference type="EMBL" id="BTFZ01000011">
    <property type="protein sequence ID" value="GMM37224.1"/>
    <property type="molecule type" value="Genomic_DNA"/>
</dbReference>
<protein>
    <submittedName>
        <fullName evidence="1">Atp10 protein</fullName>
    </submittedName>
</protein>
<dbReference type="GO" id="GO:0005743">
    <property type="term" value="C:mitochondrial inner membrane"/>
    <property type="evidence" value="ECO:0007669"/>
    <property type="project" value="TreeGrafter"/>
</dbReference>
<evidence type="ECO:0000313" key="2">
    <source>
        <dbReference type="Proteomes" id="UP001360560"/>
    </source>
</evidence>